<sequence length="75" mass="9002">MNKEQMVKDILSIRRRVNVAKGKNIREIEIFEEQVEKSHKRIEQARYISKKFNEDELVRIQNAYESLRSVPSVQQ</sequence>
<evidence type="ECO:0000313" key="2">
    <source>
        <dbReference type="Proteomes" id="UP001169242"/>
    </source>
</evidence>
<evidence type="ECO:0000313" key="1">
    <source>
        <dbReference type="EMBL" id="MDA3731896.1"/>
    </source>
</evidence>
<dbReference type="RefSeq" id="WP_271012209.1">
    <property type="nucleotide sequence ID" value="NZ_JAQIFT010000043.1"/>
</dbReference>
<proteinExistence type="predicted"/>
<comment type="caution">
    <text evidence="1">The sequence shown here is derived from an EMBL/GenBank/DDBJ whole genome shotgun (WGS) entry which is preliminary data.</text>
</comment>
<protein>
    <submittedName>
        <fullName evidence="1">Uncharacterized protein</fullName>
    </submittedName>
</protein>
<keyword evidence="2" id="KW-1185">Reference proteome</keyword>
<organism evidence="1 2">
    <name type="scientific">Holtiella tumoricola</name>
    <dbReference type="NCBI Taxonomy" id="3018743"/>
    <lineage>
        <taxon>Bacteria</taxon>
        <taxon>Bacillati</taxon>
        <taxon>Bacillota</taxon>
        <taxon>Clostridia</taxon>
        <taxon>Lachnospirales</taxon>
        <taxon>Cellulosilyticaceae</taxon>
        <taxon>Holtiella</taxon>
    </lineage>
</organism>
<dbReference type="AlphaFoldDB" id="A0AA42J167"/>
<dbReference type="EMBL" id="JAQIFT010000043">
    <property type="protein sequence ID" value="MDA3731896.1"/>
    <property type="molecule type" value="Genomic_DNA"/>
</dbReference>
<reference evidence="1" key="1">
    <citation type="journal article" date="2023" name="Int. J. Syst. Evol. Microbiol.">
        <title>&lt;i&gt;Holtiella tumoricola&lt;/i&gt; gen. nov. sp. nov., isolated from a human clinical sample.</title>
        <authorList>
            <person name="Allen-Vercoe E."/>
            <person name="Daigneault M.C."/>
            <person name="Vancuren S.J."/>
            <person name="Cochrane K."/>
            <person name="O'Neal L.L."/>
            <person name="Sankaranarayanan K."/>
            <person name="Lawson P.A."/>
        </authorList>
    </citation>
    <scope>NUCLEOTIDE SEQUENCE</scope>
    <source>
        <strain evidence="1">CC70A</strain>
    </source>
</reference>
<accession>A0AA42J167</accession>
<name>A0AA42J167_9FIRM</name>
<gene>
    <name evidence="1" type="ORF">PBV87_10435</name>
</gene>
<dbReference type="Proteomes" id="UP001169242">
    <property type="component" value="Unassembled WGS sequence"/>
</dbReference>